<organism evidence="2 3">
    <name type="scientific">Synaphobranchus kaupii</name>
    <name type="common">Kaup's arrowtooth eel</name>
    <dbReference type="NCBI Taxonomy" id="118154"/>
    <lineage>
        <taxon>Eukaryota</taxon>
        <taxon>Metazoa</taxon>
        <taxon>Chordata</taxon>
        <taxon>Craniata</taxon>
        <taxon>Vertebrata</taxon>
        <taxon>Euteleostomi</taxon>
        <taxon>Actinopterygii</taxon>
        <taxon>Neopterygii</taxon>
        <taxon>Teleostei</taxon>
        <taxon>Anguilliformes</taxon>
        <taxon>Synaphobranchidae</taxon>
        <taxon>Synaphobranchus</taxon>
    </lineage>
</organism>
<dbReference type="EMBL" id="JAINUF010000004">
    <property type="protein sequence ID" value="KAJ8363698.1"/>
    <property type="molecule type" value="Genomic_DNA"/>
</dbReference>
<accession>A0A9Q1FQ67</accession>
<gene>
    <name evidence="2" type="ORF">SKAU_G00125290</name>
</gene>
<comment type="caution">
    <text evidence="2">The sequence shown here is derived from an EMBL/GenBank/DDBJ whole genome shotgun (WGS) entry which is preliminary data.</text>
</comment>
<protein>
    <submittedName>
        <fullName evidence="2">Uncharacterized protein</fullName>
    </submittedName>
</protein>
<feature type="region of interest" description="Disordered" evidence="1">
    <location>
        <begin position="1"/>
        <end position="85"/>
    </location>
</feature>
<evidence type="ECO:0000313" key="3">
    <source>
        <dbReference type="Proteomes" id="UP001152622"/>
    </source>
</evidence>
<keyword evidence="3" id="KW-1185">Reference proteome</keyword>
<feature type="compositionally biased region" description="Basic and acidic residues" evidence="1">
    <location>
        <begin position="19"/>
        <end position="35"/>
    </location>
</feature>
<evidence type="ECO:0000313" key="2">
    <source>
        <dbReference type="EMBL" id="KAJ8363698.1"/>
    </source>
</evidence>
<sequence>MHRVHSPLDNFGGSSCAVEEDRTKASKQTRRERYSPKNTSSFRTQGRGRESWWTPECVGKGLAGLSRRVPATNQESGSPAKTPRE</sequence>
<dbReference type="Proteomes" id="UP001152622">
    <property type="component" value="Chromosome 4"/>
</dbReference>
<evidence type="ECO:0000256" key="1">
    <source>
        <dbReference type="SAM" id="MobiDB-lite"/>
    </source>
</evidence>
<dbReference type="AlphaFoldDB" id="A0A9Q1FQ67"/>
<proteinExistence type="predicted"/>
<name>A0A9Q1FQ67_SYNKA</name>
<reference evidence="2" key="1">
    <citation type="journal article" date="2023" name="Science">
        <title>Genome structures resolve the early diversification of teleost fishes.</title>
        <authorList>
            <person name="Parey E."/>
            <person name="Louis A."/>
            <person name="Montfort J."/>
            <person name="Bouchez O."/>
            <person name="Roques C."/>
            <person name="Iampietro C."/>
            <person name="Lluch J."/>
            <person name="Castinel A."/>
            <person name="Donnadieu C."/>
            <person name="Desvignes T."/>
            <person name="Floi Bucao C."/>
            <person name="Jouanno E."/>
            <person name="Wen M."/>
            <person name="Mejri S."/>
            <person name="Dirks R."/>
            <person name="Jansen H."/>
            <person name="Henkel C."/>
            <person name="Chen W.J."/>
            <person name="Zahm M."/>
            <person name="Cabau C."/>
            <person name="Klopp C."/>
            <person name="Thompson A.W."/>
            <person name="Robinson-Rechavi M."/>
            <person name="Braasch I."/>
            <person name="Lecointre G."/>
            <person name="Bobe J."/>
            <person name="Postlethwait J.H."/>
            <person name="Berthelot C."/>
            <person name="Roest Crollius H."/>
            <person name="Guiguen Y."/>
        </authorList>
    </citation>
    <scope>NUCLEOTIDE SEQUENCE</scope>
    <source>
        <strain evidence="2">WJC10195</strain>
    </source>
</reference>